<evidence type="ECO:0000256" key="2">
    <source>
        <dbReference type="ARBA" id="ARBA00022475"/>
    </source>
</evidence>
<evidence type="ECO:0000256" key="5">
    <source>
        <dbReference type="ARBA" id="ARBA00023136"/>
    </source>
</evidence>
<dbReference type="Pfam" id="PF06081">
    <property type="entry name" value="ArAE_1"/>
    <property type="match status" value="1"/>
</dbReference>
<gene>
    <name evidence="7" type="ORF">J2Z79_001016</name>
</gene>
<protein>
    <submittedName>
        <fullName evidence="7">Uncharacterized membrane protein YgaE (UPF0421/DUF939 family)</fullName>
    </submittedName>
</protein>
<evidence type="ECO:0000256" key="6">
    <source>
        <dbReference type="SAM" id="Phobius"/>
    </source>
</evidence>
<name>A0ABS4JRK8_9FIRM</name>
<keyword evidence="3 6" id="KW-0812">Transmembrane</keyword>
<keyword evidence="4 6" id="KW-1133">Transmembrane helix</keyword>
<reference evidence="7 8" key="1">
    <citation type="submission" date="2021-03" db="EMBL/GenBank/DDBJ databases">
        <title>Genomic Encyclopedia of Type Strains, Phase IV (KMG-IV): sequencing the most valuable type-strain genomes for metagenomic binning, comparative biology and taxonomic classification.</title>
        <authorList>
            <person name="Goeker M."/>
        </authorList>
    </citation>
    <scope>NUCLEOTIDE SEQUENCE [LARGE SCALE GENOMIC DNA]</scope>
    <source>
        <strain evidence="7 8">DSM 27138</strain>
    </source>
</reference>
<evidence type="ECO:0000256" key="3">
    <source>
        <dbReference type="ARBA" id="ARBA00022692"/>
    </source>
</evidence>
<comment type="subcellular location">
    <subcellularLocation>
        <location evidence="1">Cell membrane</location>
        <topology evidence="1">Multi-pass membrane protein</topology>
    </subcellularLocation>
</comment>
<dbReference type="RefSeq" id="WP_209465771.1">
    <property type="nucleotide sequence ID" value="NZ_JAGGLG010000006.1"/>
</dbReference>
<dbReference type="Proteomes" id="UP001519289">
    <property type="component" value="Unassembled WGS sequence"/>
</dbReference>
<accession>A0ABS4JRK8</accession>
<evidence type="ECO:0000313" key="7">
    <source>
        <dbReference type="EMBL" id="MBP2017631.1"/>
    </source>
</evidence>
<evidence type="ECO:0000256" key="1">
    <source>
        <dbReference type="ARBA" id="ARBA00004651"/>
    </source>
</evidence>
<evidence type="ECO:0000256" key="4">
    <source>
        <dbReference type="ARBA" id="ARBA00022989"/>
    </source>
</evidence>
<sequence length="169" mass="17861">MVGPRLIKTGIAVSLACGLMSLVDPTKGLVGAGVSAALMIAPDEHVGREWARNQFLAAFLGVFTGAVAGWLLGYAPWFAGPVVMVVILLYARLGYPAAAIGGVTNALFILEHADLGFLFAAYRFTSSVVGLIIGWLVNRYVLPYSPARAADQGKQVSQVQQVDQVEQAV</sequence>
<feature type="transmembrane region" description="Helical" evidence="6">
    <location>
        <begin position="117"/>
        <end position="137"/>
    </location>
</feature>
<comment type="caution">
    <text evidence="7">The sequence shown here is derived from an EMBL/GenBank/DDBJ whole genome shotgun (WGS) entry which is preliminary data.</text>
</comment>
<feature type="transmembrane region" description="Helical" evidence="6">
    <location>
        <begin position="55"/>
        <end position="77"/>
    </location>
</feature>
<feature type="transmembrane region" description="Helical" evidence="6">
    <location>
        <begin position="83"/>
        <end position="110"/>
    </location>
</feature>
<organism evidence="7 8">
    <name type="scientific">Symbiobacterium terraclitae</name>
    <dbReference type="NCBI Taxonomy" id="557451"/>
    <lineage>
        <taxon>Bacteria</taxon>
        <taxon>Bacillati</taxon>
        <taxon>Bacillota</taxon>
        <taxon>Clostridia</taxon>
        <taxon>Eubacteriales</taxon>
        <taxon>Symbiobacteriaceae</taxon>
        <taxon>Symbiobacterium</taxon>
    </lineage>
</organism>
<keyword evidence="2" id="KW-1003">Cell membrane</keyword>
<evidence type="ECO:0000313" key="8">
    <source>
        <dbReference type="Proteomes" id="UP001519289"/>
    </source>
</evidence>
<proteinExistence type="predicted"/>
<dbReference type="InterPro" id="IPR010343">
    <property type="entry name" value="ArAE_1"/>
</dbReference>
<keyword evidence="8" id="KW-1185">Reference proteome</keyword>
<keyword evidence="5 6" id="KW-0472">Membrane</keyword>
<dbReference type="EMBL" id="JAGGLG010000006">
    <property type="protein sequence ID" value="MBP2017631.1"/>
    <property type="molecule type" value="Genomic_DNA"/>
</dbReference>